<evidence type="ECO:0000313" key="4">
    <source>
        <dbReference type="EMBL" id="MDQ0191651.1"/>
    </source>
</evidence>
<dbReference type="InterPro" id="IPR047629">
    <property type="entry name" value="IS1182_transpos"/>
</dbReference>
<gene>
    <name evidence="4" type="ORF">J2S03_003525</name>
</gene>
<dbReference type="InterPro" id="IPR002559">
    <property type="entry name" value="Transposase_11"/>
</dbReference>
<dbReference type="RefSeq" id="WP_274455994.1">
    <property type="nucleotide sequence ID" value="NZ_CP067097.1"/>
</dbReference>
<feature type="domain" description="Transposase IS4-like" evidence="2">
    <location>
        <begin position="272"/>
        <end position="440"/>
    </location>
</feature>
<dbReference type="PANTHER" id="PTHR33408">
    <property type="entry name" value="TRANSPOSASE"/>
    <property type="match status" value="1"/>
</dbReference>
<dbReference type="Proteomes" id="UP001232973">
    <property type="component" value="Unassembled WGS sequence"/>
</dbReference>
<accession>A0ABT9XMV3</accession>
<reference evidence="4 5" key="1">
    <citation type="submission" date="2023-07" db="EMBL/GenBank/DDBJ databases">
        <title>Genomic Encyclopedia of Type Strains, Phase IV (KMG-IV): sequencing the most valuable type-strain genomes for metagenomic binning, comparative biology and taxonomic classification.</title>
        <authorList>
            <person name="Goeker M."/>
        </authorList>
    </citation>
    <scope>NUCLEOTIDE SEQUENCE [LARGE SCALE GENOMIC DNA]</scope>
    <source>
        <strain evidence="4 5">DSM 4006</strain>
    </source>
</reference>
<evidence type="ECO:0000256" key="1">
    <source>
        <dbReference type="SAM" id="MobiDB-lite"/>
    </source>
</evidence>
<feature type="compositionally biased region" description="Basic and acidic residues" evidence="1">
    <location>
        <begin position="220"/>
        <end position="240"/>
    </location>
</feature>
<dbReference type="InterPro" id="IPR008490">
    <property type="entry name" value="Transposase_InsH_N"/>
</dbReference>
<evidence type="ECO:0000313" key="5">
    <source>
        <dbReference type="Proteomes" id="UP001232973"/>
    </source>
</evidence>
<feature type="domain" description="Transposase InsH N-terminal" evidence="3">
    <location>
        <begin position="19"/>
        <end position="112"/>
    </location>
</feature>
<feature type="compositionally biased region" description="Basic residues" evidence="1">
    <location>
        <begin position="244"/>
        <end position="253"/>
    </location>
</feature>
<keyword evidence="5" id="KW-1185">Reference proteome</keyword>
<comment type="caution">
    <text evidence="4">The sequence shown here is derived from an EMBL/GenBank/DDBJ whole genome shotgun (WGS) entry which is preliminary data.</text>
</comment>
<feature type="region of interest" description="Disordered" evidence="1">
    <location>
        <begin position="220"/>
        <end position="268"/>
    </location>
</feature>
<dbReference type="Pfam" id="PF05598">
    <property type="entry name" value="DUF772"/>
    <property type="match status" value="1"/>
</dbReference>
<dbReference type="EMBL" id="JAUSTP010000078">
    <property type="protein sequence ID" value="MDQ0191651.1"/>
    <property type="molecule type" value="Genomic_DNA"/>
</dbReference>
<protein>
    <submittedName>
        <fullName evidence="4">Transposase</fullName>
    </submittedName>
</protein>
<evidence type="ECO:0000259" key="3">
    <source>
        <dbReference type="Pfam" id="PF05598"/>
    </source>
</evidence>
<proteinExistence type="predicted"/>
<name>A0ABT9XMV3_9BACL</name>
<dbReference type="Pfam" id="PF01609">
    <property type="entry name" value="DDE_Tnp_1"/>
    <property type="match status" value="1"/>
</dbReference>
<organism evidence="4 5">
    <name type="scientific">Alicyclobacillus cycloheptanicus</name>
    <dbReference type="NCBI Taxonomy" id="1457"/>
    <lineage>
        <taxon>Bacteria</taxon>
        <taxon>Bacillati</taxon>
        <taxon>Bacillota</taxon>
        <taxon>Bacilli</taxon>
        <taxon>Bacillales</taxon>
        <taxon>Alicyclobacillaceae</taxon>
        <taxon>Alicyclobacillus</taxon>
    </lineage>
</organism>
<evidence type="ECO:0000259" key="2">
    <source>
        <dbReference type="Pfam" id="PF01609"/>
    </source>
</evidence>
<sequence length="454" mass="52248">MTKKFRPYDPNQIMLLPPSLDEWLPEDHLVHFIDDIVDSLDISAILSVYERELRGFPPYHPAMLLKVLIYAYSTGTYSSRKIAKACQENVAYRMLSANQFPDFRTISDFRKRHLAAFENLFLQVLHICSESGMVKLGHIALDGTKIKANASKHKAMSYGRMKQDSEKLRKEIRDLLRQVEHVDEREDRRYGSTRGDELPVELTRRETRLKKIQEAMATLEKRAKEQAEQESKDNKDDPDGKGPGGKRRGRPRKQPKDLPADKAQMNFTDPESRIMKTANGFIQGYNVQSVVDEAYQIIVATKVTNSPADAGHLRDMMRMVEENMSKKPKRLSCDAGYFKQDDITWLESEGIDPYIATGRQPHNTMPITVRGRIPSHYGVKERMARKLKTKKGHAIYARRKVIVEPPHGQIKHCRKFDHFSLRGLAKVEGEWSLVAMCHNLLKLFRYGTPKWATV</sequence>
<dbReference type="PANTHER" id="PTHR33408:SF2">
    <property type="entry name" value="TRANSPOSASE DDE DOMAIN-CONTAINING PROTEIN"/>
    <property type="match status" value="1"/>
</dbReference>
<dbReference type="NCBIfam" id="NF033551">
    <property type="entry name" value="transpos_IS1182"/>
    <property type="match status" value="1"/>
</dbReference>